<accession>A0A423XQ05</accession>
<feature type="non-terminal residue" evidence="1">
    <location>
        <position position="121"/>
    </location>
</feature>
<dbReference type="Proteomes" id="UP000285793">
    <property type="component" value="Unassembled WGS sequence"/>
</dbReference>
<gene>
    <name evidence="1" type="ORF">C3E80_21405</name>
</gene>
<dbReference type="Pfam" id="PF00577">
    <property type="entry name" value="Usher"/>
    <property type="match status" value="1"/>
</dbReference>
<sequence length="121" mass="13273">GQQYLKKGEGTEDSTYANLTNGVNIGAWRYRNNSAISNSEGWQSITNYVETAIHTLKSELNLGDSSTPGDVFDSLLIRGVQLSSDDDMLPDQLNGFAPIIRGIAKSNARVTVRENGYVIYQ</sequence>
<dbReference type="GO" id="GO:0015473">
    <property type="term" value="F:fimbrial usher porin activity"/>
    <property type="evidence" value="ECO:0007669"/>
    <property type="project" value="InterPro"/>
</dbReference>
<evidence type="ECO:0000313" key="2">
    <source>
        <dbReference type="Proteomes" id="UP000285793"/>
    </source>
</evidence>
<comment type="caution">
    <text evidence="1">The sequence shown here is derived from an EMBL/GenBank/DDBJ whole genome shotgun (WGS) entry which is preliminary data.</text>
</comment>
<reference evidence="1 2" key="1">
    <citation type="journal article" date="2018" name="Front. Microbiol.">
        <title>An Investigation of an Acute Gastroenteritis Outbreak: Cronobacter sakazakii, a Potential Cause of Food-Borne Illness.</title>
        <authorList>
            <person name="Yong W."/>
            <person name="Guo B."/>
            <person name="Shi X."/>
            <person name="Cheng T."/>
            <person name="Chen M."/>
            <person name="Jiang X."/>
            <person name="Ye Y."/>
            <person name="Wang J."/>
            <person name="Xie G."/>
            <person name="Ding J."/>
        </authorList>
    </citation>
    <scope>NUCLEOTIDE SEQUENCE [LARGE SCALE GENOMIC DNA]</scope>
    <source>
        <strain evidence="1 2">S1</strain>
    </source>
</reference>
<dbReference type="InterPro" id="IPR000015">
    <property type="entry name" value="Fimb_usher"/>
</dbReference>
<dbReference type="PANTHER" id="PTHR30451:SF21">
    <property type="entry name" value="FIMBRIAL USHER DOMAIN-CONTAINING PROTEIN YDET-RELATED"/>
    <property type="match status" value="1"/>
</dbReference>
<feature type="non-terminal residue" evidence="1">
    <location>
        <position position="1"/>
    </location>
</feature>
<proteinExistence type="predicted"/>
<dbReference type="AlphaFoldDB" id="A0A423XQ05"/>
<name>A0A423XQ05_9ENTR</name>
<evidence type="ECO:0000313" key="1">
    <source>
        <dbReference type="EMBL" id="ROW55563.1"/>
    </source>
</evidence>
<organism evidence="1 2">
    <name type="scientific">Cronobacter malonaticus</name>
    <dbReference type="NCBI Taxonomy" id="413503"/>
    <lineage>
        <taxon>Bacteria</taxon>
        <taxon>Pseudomonadati</taxon>
        <taxon>Pseudomonadota</taxon>
        <taxon>Gammaproteobacteria</taxon>
        <taxon>Enterobacterales</taxon>
        <taxon>Enterobacteriaceae</taxon>
        <taxon>Cronobacter</taxon>
    </lineage>
</organism>
<dbReference type="Gene3D" id="2.60.40.3110">
    <property type="match status" value="1"/>
</dbReference>
<dbReference type="RefSeq" id="WP_148077575.1">
    <property type="nucleotide sequence ID" value="NZ_PQJL01000096.1"/>
</dbReference>
<dbReference type="GO" id="GO:0009279">
    <property type="term" value="C:cell outer membrane"/>
    <property type="evidence" value="ECO:0007669"/>
    <property type="project" value="TreeGrafter"/>
</dbReference>
<protein>
    <submittedName>
        <fullName evidence="1">Fimbrial biogenesis outer membrane usher protein</fullName>
    </submittedName>
</protein>
<dbReference type="PANTHER" id="PTHR30451">
    <property type="entry name" value="OUTER MEMBRANE USHER PROTEIN"/>
    <property type="match status" value="1"/>
</dbReference>
<dbReference type="GO" id="GO:0009297">
    <property type="term" value="P:pilus assembly"/>
    <property type="evidence" value="ECO:0007669"/>
    <property type="project" value="InterPro"/>
</dbReference>
<dbReference type="EMBL" id="PQJL01000096">
    <property type="protein sequence ID" value="ROW55563.1"/>
    <property type="molecule type" value="Genomic_DNA"/>
</dbReference>